<dbReference type="EMBL" id="JH159151">
    <property type="protein sequence ID" value="EGZ27643.1"/>
    <property type="molecule type" value="Genomic_DNA"/>
</dbReference>
<dbReference type="PANTHER" id="PTHR11242">
    <property type="entry name" value="ARYL HYDROCARBON RECEPTOR INTERACTING PROTEIN RELATED"/>
    <property type="match status" value="1"/>
</dbReference>
<dbReference type="STRING" id="1094619.G4YFR6"/>
<gene>
    <name evidence="4" type="ORF">PHYSODRAFT_473073</name>
</gene>
<dbReference type="InterPro" id="IPR039663">
    <property type="entry name" value="AIP/AIPL1/TTC9"/>
</dbReference>
<reference evidence="4 5" key="1">
    <citation type="journal article" date="2006" name="Science">
        <title>Phytophthora genome sequences uncover evolutionary origins and mechanisms of pathogenesis.</title>
        <authorList>
            <person name="Tyler B.M."/>
            <person name="Tripathy S."/>
            <person name="Zhang X."/>
            <person name="Dehal P."/>
            <person name="Jiang R.H."/>
            <person name="Aerts A."/>
            <person name="Arredondo F.D."/>
            <person name="Baxter L."/>
            <person name="Bensasson D."/>
            <person name="Beynon J.L."/>
            <person name="Chapman J."/>
            <person name="Damasceno C.M."/>
            <person name="Dorrance A.E."/>
            <person name="Dou D."/>
            <person name="Dickerman A.W."/>
            <person name="Dubchak I.L."/>
            <person name="Garbelotto M."/>
            <person name="Gijzen M."/>
            <person name="Gordon S.G."/>
            <person name="Govers F."/>
            <person name="Grunwald N.J."/>
            <person name="Huang W."/>
            <person name="Ivors K.L."/>
            <person name="Jones R.W."/>
            <person name="Kamoun S."/>
            <person name="Krampis K."/>
            <person name="Lamour K.H."/>
            <person name="Lee M.K."/>
            <person name="McDonald W.H."/>
            <person name="Medina M."/>
            <person name="Meijer H.J."/>
            <person name="Nordberg E.K."/>
            <person name="Maclean D.J."/>
            <person name="Ospina-Giraldo M.D."/>
            <person name="Morris P.F."/>
            <person name="Phuntumart V."/>
            <person name="Putnam N.H."/>
            <person name="Rash S."/>
            <person name="Rose J.K."/>
            <person name="Sakihama Y."/>
            <person name="Salamov A.A."/>
            <person name="Savidor A."/>
            <person name="Scheuring C.F."/>
            <person name="Smith B.M."/>
            <person name="Sobral B.W."/>
            <person name="Terry A."/>
            <person name="Torto-Alalibo T.A."/>
            <person name="Win J."/>
            <person name="Xu Z."/>
            <person name="Zhang H."/>
            <person name="Grigoriev I.V."/>
            <person name="Rokhsar D.S."/>
            <person name="Boore J.L."/>
        </authorList>
    </citation>
    <scope>NUCLEOTIDE SEQUENCE [LARGE SCALE GENOMIC DNA]</scope>
    <source>
        <strain evidence="4 5">P6497</strain>
    </source>
</reference>
<dbReference type="InterPro" id="IPR011990">
    <property type="entry name" value="TPR-like_helical_dom_sf"/>
</dbReference>
<organism evidence="4 5">
    <name type="scientific">Phytophthora sojae (strain P6497)</name>
    <name type="common">Soybean stem and root rot agent</name>
    <name type="synonym">Phytophthora megasperma f. sp. glycines</name>
    <dbReference type="NCBI Taxonomy" id="1094619"/>
    <lineage>
        <taxon>Eukaryota</taxon>
        <taxon>Sar</taxon>
        <taxon>Stramenopiles</taxon>
        <taxon>Oomycota</taxon>
        <taxon>Peronosporomycetes</taxon>
        <taxon>Peronosporales</taxon>
        <taxon>Peronosporaceae</taxon>
        <taxon>Phytophthora</taxon>
    </lineage>
</organism>
<dbReference type="AlphaFoldDB" id="G4YFR6"/>
<protein>
    <submittedName>
        <fullName evidence="4">Uncharacterized protein</fullName>
    </submittedName>
</protein>
<keyword evidence="3" id="KW-0175">Coiled coil</keyword>
<dbReference type="SUPFAM" id="SSF48452">
    <property type="entry name" value="TPR-like"/>
    <property type="match status" value="1"/>
</dbReference>
<dbReference type="SMR" id="G4YFR6"/>
<accession>G4YFR6</accession>
<evidence type="ECO:0000256" key="3">
    <source>
        <dbReference type="SAM" id="Coils"/>
    </source>
</evidence>
<feature type="coiled-coil region" evidence="3">
    <location>
        <begin position="265"/>
        <end position="292"/>
    </location>
</feature>
<keyword evidence="2" id="KW-0802">TPR repeat</keyword>
<evidence type="ECO:0000256" key="2">
    <source>
        <dbReference type="ARBA" id="ARBA00022803"/>
    </source>
</evidence>
<evidence type="ECO:0000256" key="1">
    <source>
        <dbReference type="ARBA" id="ARBA00022737"/>
    </source>
</evidence>
<dbReference type="OMA" id="QFDSWPQ"/>
<dbReference type="RefSeq" id="XP_009514918.1">
    <property type="nucleotide sequence ID" value="XM_009516623.1"/>
</dbReference>
<keyword evidence="5" id="KW-1185">Reference proteome</keyword>
<dbReference type="GeneID" id="20654307"/>
<dbReference type="InParanoid" id="G4YFR6"/>
<evidence type="ECO:0000313" key="4">
    <source>
        <dbReference type="EMBL" id="EGZ27643.1"/>
    </source>
</evidence>
<dbReference type="KEGG" id="psoj:PHYSODRAFT_473073"/>
<evidence type="ECO:0000313" key="5">
    <source>
        <dbReference type="Proteomes" id="UP000002640"/>
    </source>
</evidence>
<sequence>MDMSAENPFADLMTKAVKLKGAQQAQLRTQFDSWPQYFQHSLFMQESVVTVRSKPFPERIASAEDMKAVGNAHFNAEAYEEAVAEYEKALAVFKYLENKDPGWKKKGIEDGDMLITDFKCDDAEDQKRLDALKISCYLNIAAQALITPASSGALEFDRAIADLQKAYAVDPENREVRKMLRELMEQRTKQRALDKETFSGMFNRGQVEEAEALARGFEAKGKTEYAAEIREKIAQAQDIRNRRMKCVDFFNPTPEMIKNAKESGIDLTDRNVQQLLNDLQEEERNKNAVESVDSLLKSMSNTEIAQLLTREGIDYHKISDREQFLETARQVLLSKLDDQKEPPKSSYARTIVLLAIAWTLLRLYTSGGLSILSPTKVMDIFDED</sequence>
<dbReference type="Proteomes" id="UP000002640">
    <property type="component" value="Unassembled WGS sequence"/>
</dbReference>
<dbReference type="Gene3D" id="1.25.40.10">
    <property type="entry name" value="Tetratricopeptide repeat domain"/>
    <property type="match status" value="2"/>
</dbReference>
<name>G4YFR6_PHYSP</name>
<dbReference type="PANTHER" id="PTHR11242:SF17">
    <property type="match status" value="1"/>
</dbReference>
<proteinExistence type="predicted"/>
<keyword evidence="1" id="KW-0677">Repeat</keyword>